<feature type="compositionally biased region" description="Polar residues" evidence="1">
    <location>
        <begin position="235"/>
        <end position="244"/>
    </location>
</feature>
<name>A0A0L0HAS5_SPIPD</name>
<evidence type="ECO:0000313" key="3">
    <source>
        <dbReference type="EMBL" id="KNC98660.1"/>
    </source>
</evidence>
<dbReference type="RefSeq" id="XP_016606699.1">
    <property type="nucleotide sequence ID" value="XM_016754555.1"/>
</dbReference>
<sequence>MSETYPLRPCRWHIFVHDCESSSFFTAVMWVTAAVGYLIFFLGLCLLCWRWGIKKNRVIGLSTIDSYIVINSIGFGLGRALDSTALALVWFSNATWAQLSSDIPYVCGLISVWIYLCSLVRMTPAYTTDTIWLPSPSLLKIIRHAYLLTSAITIIPVGIFSGRARDAGDLDRESLLTCILYLLYSFFCGVLSAGFAFFGRQMVRVAEASAADLKANSRSRIQTSTAGSMGCKGGETTSAGTTKSGDSRMRKAIGKMKLFNWTFTCIFLWFAAVLMVFSFRADTLFATTWWSRIQSIGTNVMTVILVLIGYGGLIWGEFHSPDDEINENLSGAGSKTVPV</sequence>
<feature type="region of interest" description="Disordered" evidence="1">
    <location>
        <begin position="224"/>
        <end position="246"/>
    </location>
</feature>
<feature type="transmembrane region" description="Helical" evidence="2">
    <location>
        <begin position="69"/>
        <end position="91"/>
    </location>
</feature>
<feature type="transmembrane region" description="Helical" evidence="2">
    <location>
        <begin position="103"/>
        <end position="120"/>
    </location>
</feature>
<evidence type="ECO:0008006" key="5">
    <source>
        <dbReference type="Google" id="ProtNLM"/>
    </source>
</evidence>
<reference evidence="3 4" key="1">
    <citation type="submission" date="2009-08" db="EMBL/GenBank/DDBJ databases">
        <title>The Genome Sequence of Spizellomyces punctatus strain DAOM BR117.</title>
        <authorList>
            <consortium name="The Broad Institute Genome Sequencing Platform"/>
            <person name="Russ C."/>
            <person name="Cuomo C."/>
            <person name="Shea T."/>
            <person name="Young S.K."/>
            <person name="Zeng Q."/>
            <person name="Koehrsen M."/>
            <person name="Haas B."/>
            <person name="Borodovsky M."/>
            <person name="Guigo R."/>
            <person name="Alvarado L."/>
            <person name="Berlin A."/>
            <person name="Bochicchio J."/>
            <person name="Borenstein D."/>
            <person name="Chapman S."/>
            <person name="Chen Z."/>
            <person name="Engels R."/>
            <person name="Freedman E."/>
            <person name="Gellesch M."/>
            <person name="Goldberg J."/>
            <person name="Griggs A."/>
            <person name="Gujja S."/>
            <person name="Heiman D."/>
            <person name="Hepburn T."/>
            <person name="Howarth C."/>
            <person name="Jen D."/>
            <person name="Larson L."/>
            <person name="Lewis B."/>
            <person name="Mehta T."/>
            <person name="Park D."/>
            <person name="Pearson M."/>
            <person name="Roberts A."/>
            <person name="Saif S."/>
            <person name="Shenoy N."/>
            <person name="Sisk P."/>
            <person name="Stolte C."/>
            <person name="Sykes S."/>
            <person name="Thomson T."/>
            <person name="Walk T."/>
            <person name="White J."/>
            <person name="Yandava C."/>
            <person name="Burger G."/>
            <person name="Gray M.W."/>
            <person name="Holland P.W.H."/>
            <person name="King N."/>
            <person name="Lang F.B.F."/>
            <person name="Roger A.J."/>
            <person name="Ruiz-Trillo I."/>
            <person name="Lander E."/>
            <person name="Nusbaum C."/>
        </authorList>
    </citation>
    <scope>NUCLEOTIDE SEQUENCE [LARGE SCALE GENOMIC DNA]</scope>
    <source>
        <strain evidence="3 4">DAOM BR117</strain>
    </source>
</reference>
<keyword evidence="2" id="KW-1133">Transmembrane helix</keyword>
<dbReference type="OMA" id="DEGHCLF"/>
<dbReference type="EMBL" id="KQ257460">
    <property type="protein sequence ID" value="KNC98659.1"/>
    <property type="molecule type" value="Genomic_DNA"/>
</dbReference>
<proteinExistence type="predicted"/>
<dbReference type="OrthoDB" id="2114621at2759"/>
<gene>
    <name evidence="3" type="ORF">SPPG_06341</name>
</gene>
<evidence type="ECO:0000256" key="2">
    <source>
        <dbReference type="SAM" id="Phobius"/>
    </source>
</evidence>
<feature type="transmembrane region" description="Helical" evidence="2">
    <location>
        <begin position="174"/>
        <end position="198"/>
    </location>
</feature>
<dbReference type="AlphaFoldDB" id="A0A0L0HAS5"/>
<dbReference type="GeneID" id="27689657"/>
<feature type="transmembrane region" description="Helical" evidence="2">
    <location>
        <begin position="258"/>
        <end position="281"/>
    </location>
</feature>
<organism evidence="3 4">
    <name type="scientific">Spizellomyces punctatus (strain DAOM BR117)</name>
    <dbReference type="NCBI Taxonomy" id="645134"/>
    <lineage>
        <taxon>Eukaryota</taxon>
        <taxon>Fungi</taxon>
        <taxon>Fungi incertae sedis</taxon>
        <taxon>Chytridiomycota</taxon>
        <taxon>Chytridiomycota incertae sedis</taxon>
        <taxon>Chytridiomycetes</taxon>
        <taxon>Spizellomycetales</taxon>
        <taxon>Spizellomycetaceae</taxon>
        <taxon>Spizellomyces</taxon>
    </lineage>
</organism>
<dbReference type="RefSeq" id="XP_016606700.1">
    <property type="nucleotide sequence ID" value="XM_016754556.1"/>
</dbReference>
<accession>A0A0L0HAS5</accession>
<keyword evidence="2" id="KW-0472">Membrane</keyword>
<evidence type="ECO:0000256" key="1">
    <source>
        <dbReference type="SAM" id="MobiDB-lite"/>
    </source>
</evidence>
<dbReference type="Proteomes" id="UP000053201">
    <property type="component" value="Unassembled WGS sequence"/>
</dbReference>
<dbReference type="eggNOG" id="ENOG502T1TQ">
    <property type="taxonomic scope" value="Eukaryota"/>
</dbReference>
<keyword evidence="2" id="KW-0812">Transmembrane</keyword>
<keyword evidence="4" id="KW-1185">Reference proteome</keyword>
<dbReference type="VEuPathDB" id="FungiDB:SPPG_06341"/>
<feature type="transmembrane region" description="Helical" evidence="2">
    <location>
        <begin position="293"/>
        <end position="315"/>
    </location>
</feature>
<evidence type="ECO:0000313" key="4">
    <source>
        <dbReference type="Proteomes" id="UP000053201"/>
    </source>
</evidence>
<feature type="transmembrane region" description="Helical" evidence="2">
    <location>
        <begin position="141"/>
        <end position="162"/>
    </location>
</feature>
<feature type="transmembrane region" description="Helical" evidence="2">
    <location>
        <begin position="27"/>
        <end position="49"/>
    </location>
</feature>
<protein>
    <recommendedName>
        <fullName evidence="5">G-protein coupled receptors family 2 profile 2 domain-containing protein</fullName>
    </recommendedName>
</protein>
<dbReference type="EMBL" id="KQ257460">
    <property type="protein sequence ID" value="KNC98660.1"/>
    <property type="molecule type" value="Genomic_DNA"/>
</dbReference>